<organism evidence="1">
    <name type="scientific">Pandoravirus quercus</name>
    <dbReference type="NCBI Taxonomy" id="2107709"/>
    <lineage>
        <taxon>Viruses</taxon>
        <taxon>Pandoravirus</taxon>
    </lineage>
</organism>
<accession>A0A2U7U8Q7</accession>
<dbReference type="KEGG" id="vg:36843950"/>
<proteinExistence type="predicted"/>
<dbReference type="EMBL" id="MG011689">
    <property type="protein sequence ID" value="AVK74809.1"/>
    <property type="molecule type" value="Genomic_DNA"/>
</dbReference>
<reference evidence="1" key="1">
    <citation type="journal article" date="2018" name="Nat. Commun.">
        <title>Diversity and evolution of the emerging Pandoraviridae family.</title>
        <authorList>
            <person name="Legendre M."/>
            <person name="Fabre E."/>
            <person name="Poirot O."/>
            <person name="Jeudy S."/>
            <person name="Lartigue A."/>
            <person name="Alempic J.M."/>
            <person name="Beucher L."/>
            <person name="Philippe N."/>
            <person name="Bertaux L."/>
            <person name="Christo-Foroux E."/>
            <person name="Labadie K."/>
            <person name="Coute Y."/>
            <person name="Abergel C."/>
            <person name="Claverie J.M."/>
        </authorList>
    </citation>
    <scope>NUCLEOTIDE SEQUENCE [LARGE SCALE GENOMIC DNA]</scope>
    <source>
        <strain evidence="1">Quercus</strain>
    </source>
</reference>
<protein>
    <submittedName>
        <fullName evidence="1">Uncharacterized protein</fullName>
    </submittedName>
</protein>
<dbReference type="RefSeq" id="YP_009483078.1">
    <property type="nucleotide sequence ID" value="NC_037667.1"/>
</dbReference>
<sequence length="93" mass="9756">MTMAMTTATVQHIEIVNGLDSNLYLHLAFYGGGTSDTVLAPGARAGTYSGTPTSKRVQCIGLHGRFSGSPYATCVAEDAVMTLTVRSDGIERS</sequence>
<evidence type="ECO:0000313" key="1">
    <source>
        <dbReference type="EMBL" id="AVK74809.1"/>
    </source>
</evidence>
<dbReference type="Proteomes" id="UP000248852">
    <property type="component" value="Segment"/>
</dbReference>
<gene>
    <name evidence="1" type="ORF">pqer_cds_387</name>
</gene>
<dbReference type="GeneID" id="36843950"/>
<name>A0A2U7U8Q7_9VIRU</name>